<name>M1WLU6_PSEP2</name>
<keyword evidence="6" id="KW-1185">Reference proteome</keyword>
<dbReference type="KEGG" id="dpi:BN4_11238"/>
<dbReference type="Proteomes" id="UP000011724">
    <property type="component" value="Chromosome"/>
</dbReference>
<keyword evidence="3" id="KW-0804">Transcription</keyword>
<dbReference type="Pfam" id="PF12833">
    <property type="entry name" value="HTH_18"/>
    <property type="match status" value="1"/>
</dbReference>
<dbReference type="PROSITE" id="PS01124">
    <property type="entry name" value="HTH_ARAC_FAMILY_2"/>
    <property type="match status" value="1"/>
</dbReference>
<dbReference type="STRING" id="1322246.BN4_11238"/>
<organism evidence="5 6">
    <name type="scientific">Pseudodesulfovibrio piezophilus (strain DSM 21447 / JCM 15486 / C1TLV30)</name>
    <name type="common">Desulfovibrio piezophilus</name>
    <dbReference type="NCBI Taxonomy" id="1322246"/>
    <lineage>
        <taxon>Bacteria</taxon>
        <taxon>Pseudomonadati</taxon>
        <taxon>Thermodesulfobacteriota</taxon>
        <taxon>Desulfovibrionia</taxon>
        <taxon>Desulfovibrionales</taxon>
        <taxon>Desulfovibrionaceae</taxon>
    </lineage>
</organism>
<dbReference type="Gene3D" id="1.10.10.60">
    <property type="entry name" value="Homeodomain-like"/>
    <property type="match status" value="1"/>
</dbReference>
<reference evidence="6" key="2">
    <citation type="journal article" date="2013" name="Stand. Genomic Sci.">
        <title>Complete genome sequence of Desulfocapsa sulfexigens, a marine deltaproteobacterium specialized in disproportionating inorganic sulfur compounds.</title>
        <authorList>
            <person name="Finster K.W."/>
            <person name="Kjeldsen K.U."/>
            <person name="Kube M."/>
            <person name="Reinhardt R."/>
            <person name="Mussmann M."/>
            <person name="Amann R."/>
            <person name="Schreiber L."/>
        </authorList>
    </citation>
    <scope>NUCLEOTIDE SEQUENCE [LARGE SCALE GENOMIC DNA]</scope>
    <source>
        <strain evidence="6">DSM 10523 / SB164P1</strain>
    </source>
</reference>
<evidence type="ECO:0000313" key="6">
    <source>
        <dbReference type="Proteomes" id="UP000011724"/>
    </source>
</evidence>
<dbReference type="RefSeq" id="WP_015414523.1">
    <property type="nucleotide sequence ID" value="NC_020409.1"/>
</dbReference>
<dbReference type="AlphaFoldDB" id="M1WLU6"/>
<evidence type="ECO:0000256" key="3">
    <source>
        <dbReference type="ARBA" id="ARBA00023163"/>
    </source>
</evidence>
<dbReference type="PANTHER" id="PTHR47893">
    <property type="entry name" value="REGULATORY PROTEIN PCHR"/>
    <property type="match status" value="1"/>
</dbReference>
<keyword evidence="2" id="KW-0238">DNA-binding</keyword>
<feature type="domain" description="HTH araC/xylS-type" evidence="4">
    <location>
        <begin position="254"/>
        <end position="352"/>
    </location>
</feature>
<dbReference type="InterPro" id="IPR053142">
    <property type="entry name" value="PchR_regulatory_protein"/>
</dbReference>
<dbReference type="InterPro" id="IPR009057">
    <property type="entry name" value="Homeodomain-like_sf"/>
</dbReference>
<dbReference type="eggNOG" id="COG2207">
    <property type="taxonomic scope" value="Bacteria"/>
</dbReference>
<dbReference type="HOGENOM" id="CLU_052345_4_2_7"/>
<dbReference type="InterPro" id="IPR020449">
    <property type="entry name" value="Tscrpt_reg_AraC-type_HTH"/>
</dbReference>
<sequence>MRHRENGWDVVRGRKNGLSPGHTVSERLKPNRETWIPPGTVARSHQNSLGFPGVSLHIYDSQPNEKFQHCDFSIASDAIEFVLCTSGHVLVNASCSCYHPISGELQGGMEESSVHSGVSFSLSRGEGVVSCMQHMCGRALVEKGAPFQAVALRMDKDILPDLEQATQCPFLKKLRSLFLHSNEVLWEKISLPLSLQVTVHQVISKIPRGRLWDIYLACKKMELLYLLLRGFSSSSGEDVFQNHPVTQEEREAAKAVYRRISSDFTAVPSLRELARNAGINKGRLNAVFRIVYGKTVFEIMRDERLEYSKKLLEQGEKNMTEITYLCGFSSPSHFTKSFMKVFGITPKKYQIGYHR</sequence>
<dbReference type="PANTHER" id="PTHR47893:SF1">
    <property type="entry name" value="REGULATORY PROTEIN PCHR"/>
    <property type="match status" value="1"/>
</dbReference>
<dbReference type="GO" id="GO:0043565">
    <property type="term" value="F:sequence-specific DNA binding"/>
    <property type="evidence" value="ECO:0007669"/>
    <property type="project" value="InterPro"/>
</dbReference>
<gene>
    <name evidence="5" type="ordered locus">BN4_11238</name>
</gene>
<dbReference type="InterPro" id="IPR018060">
    <property type="entry name" value="HTH_AraC"/>
</dbReference>
<evidence type="ECO:0000259" key="4">
    <source>
        <dbReference type="PROSITE" id="PS01124"/>
    </source>
</evidence>
<dbReference type="GO" id="GO:0003700">
    <property type="term" value="F:DNA-binding transcription factor activity"/>
    <property type="evidence" value="ECO:0007669"/>
    <property type="project" value="InterPro"/>
</dbReference>
<dbReference type="EMBL" id="FO203427">
    <property type="protein sequence ID" value="CCH48475.1"/>
    <property type="molecule type" value="Genomic_DNA"/>
</dbReference>
<evidence type="ECO:0000256" key="2">
    <source>
        <dbReference type="ARBA" id="ARBA00023125"/>
    </source>
</evidence>
<keyword evidence="1" id="KW-0805">Transcription regulation</keyword>
<dbReference type="PRINTS" id="PR00032">
    <property type="entry name" value="HTHARAC"/>
</dbReference>
<evidence type="ECO:0000256" key="1">
    <source>
        <dbReference type="ARBA" id="ARBA00023015"/>
    </source>
</evidence>
<dbReference type="OrthoDB" id="5447471at2"/>
<dbReference type="SMART" id="SM00342">
    <property type="entry name" value="HTH_ARAC"/>
    <property type="match status" value="1"/>
</dbReference>
<evidence type="ECO:0000313" key="5">
    <source>
        <dbReference type="EMBL" id="CCH48475.1"/>
    </source>
</evidence>
<proteinExistence type="predicted"/>
<reference evidence="5 6" key="1">
    <citation type="journal article" date="2013" name="PLoS ONE">
        <title>The first genomic and proteomic characterization of a deep-sea sulfate reducer: insights into the piezophilic lifestyle of Desulfovibrio piezophilus.</title>
        <authorList>
            <person name="Pradel N."/>
            <person name="Ji B."/>
            <person name="Gimenez G."/>
            <person name="Talla E."/>
            <person name="Lenoble P."/>
            <person name="Garel M."/>
            <person name="Tamburini C."/>
            <person name="Fourquet P."/>
            <person name="Lebrun R."/>
            <person name="Bertin P."/>
            <person name="Denis Y."/>
            <person name="Pophillat M."/>
            <person name="Barbe V."/>
            <person name="Ollivier B."/>
            <person name="Dolla A."/>
        </authorList>
    </citation>
    <scope>NUCLEOTIDE SEQUENCE [LARGE SCALE GENOMIC DNA]</scope>
    <source>
        <strain evidence="6">DSM 10523 / SB164P1</strain>
    </source>
</reference>
<dbReference type="PATRIC" id="fig|879567.3.peg.1281"/>
<accession>M1WLU6</accession>
<dbReference type="SUPFAM" id="SSF46689">
    <property type="entry name" value="Homeodomain-like"/>
    <property type="match status" value="1"/>
</dbReference>
<protein>
    <recommendedName>
        <fullName evidence="4">HTH araC/xylS-type domain-containing protein</fullName>
    </recommendedName>
</protein>